<evidence type="ECO:0000259" key="2">
    <source>
        <dbReference type="SMART" id="SM00331"/>
    </source>
</evidence>
<comment type="caution">
    <text evidence="3">The sequence shown here is derived from an EMBL/GenBank/DDBJ whole genome shotgun (WGS) entry which is preliminary data.</text>
</comment>
<protein>
    <submittedName>
        <fullName evidence="3">PP2C family protein-serine/threonine phosphatase</fullName>
        <ecNumber evidence="3">3.1.3.16</ecNumber>
    </submittedName>
</protein>
<keyword evidence="1 3" id="KW-0378">Hydrolase</keyword>
<dbReference type="InterPro" id="IPR036457">
    <property type="entry name" value="PPM-type-like_dom_sf"/>
</dbReference>
<proteinExistence type="predicted"/>
<dbReference type="EMBL" id="JBEZUR010000012">
    <property type="protein sequence ID" value="MEU3554683.1"/>
    <property type="molecule type" value="Genomic_DNA"/>
</dbReference>
<dbReference type="RefSeq" id="WP_108952981.1">
    <property type="nucleotide sequence ID" value="NZ_BEVZ01000002.1"/>
</dbReference>
<dbReference type="Proteomes" id="UP001550850">
    <property type="component" value="Unassembled WGS sequence"/>
</dbReference>
<evidence type="ECO:0000313" key="4">
    <source>
        <dbReference type="Proteomes" id="UP001550850"/>
    </source>
</evidence>
<dbReference type="GO" id="GO:0004722">
    <property type="term" value="F:protein serine/threonine phosphatase activity"/>
    <property type="evidence" value="ECO:0007669"/>
    <property type="project" value="UniProtKB-EC"/>
</dbReference>
<gene>
    <name evidence="3" type="ORF">AB0E65_10760</name>
</gene>
<dbReference type="PANTHER" id="PTHR43156">
    <property type="entry name" value="STAGE II SPORULATION PROTEIN E-RELATED"/>
    <property type="match status" value="1"/>
</dbReference>
<organism evidence="3 4">
    <name type="scientific">Streptomyces fragilis</name>
    <dbReference type="NCBI Taxonomy" id="67301"/>
    <lineage>
        <taxon>Bacteria</taxon>
        <taxon>Bacillati</taxon>
        <taxon>Actinomycetota</taxon>
        <taxon>Actinomycetes</taxon>
        <taxon>Kitasatosporales</taxon>
        <taxon>Streptomycetaceae</taxon>
        <taxon>Streptomyces</taxon>
    </lineage>
</organism>
<sequence length="408" mass="43793">MTDAAKLSKALTDLVVASHIARLEDLPGMVAEHAEAAGLHDVVIHVADLQEKVLREVTGRGPDAGAGGAEYSVAGTLPGLAYRRVDMIAEPDPTNGRGLRRWWMPVTDGVERLGVLRAETVPDVGEEGVRDALYALSSVVALLLLSKRAFSDSYARLIRTESMSVSAEMQWHLTPPSAFAGAGTTVAAVSEPAYAVGGDAFDYAVADSTLHLAVFDAMGHDATAGLTANMAIGTCRNARRQGAGLVETSQAIERALIEQFGHSRYVTGILADLDLPTGRLTWINRGHHLPLLLRAGRWSRQLQCPPAGPMGVALGLPVTVRQEQLEPGDRVVLYTDGIVEARDEKGEEFGLGRFVDYIVRHNADHLTVHETLRQLVHAVVDQHAGQLADDATVLLAEWLDPDQDGLLP</sequence>
<dbReference type="Gene3D" id="3.60.40.10">
    <property type="entry name" value="PPM-type phosphatase domain"/>
    <property type="match status" value="1"/>
</dbReference>
<dbReference type="InterPro" id="IPR052016">
    <property type="entry name" value="Bact_Sigma-Reg"/>
</dbReference>
<dbReference type="InterPro" id="IPR001932">
    <property type="entry name" value="PPM-type_phosphatase-like_dom"/>
</dbReference>
<feature type="domain" description="PPM-type phosphatase" evidence="2">
    <location>
        <begin position="181"/>
        <end position="398"/>
    </location>
</feature>
<dbReference type="EC" id="3.1.3.16" evidence="3"/>
<accession>A0ABV2YG30</accession>
<dbReference type="Pfam" id="PF07228">
    <property type="entry name" value="SpoIIE"/>
    <property type="match status" value="1"/>
</dbReference>
<dbReference type="PANTHER" id="PTHR43156:SF2">
    <property type="entry name" value="STAGE II SPORULATION PROTEIN E"/>
    <property type="match status" value="1"/>
</dbReference>
<reference evidence="3 4" key="1">
    <citation type="submission" date="2024-06" db="EMBL/GenBank/DDBJ databases">
        <title>The Natural Products Discovery Center: Release of the First 8490 Sequenced Strains for Exploring Actinobacteria Biosynthetic Diversity.</title>
        <authorList>
            <person name="Kalkreuter E."/>
            <person name="Kautsar S.A."/>
            <person name="Yang D."/>
            <person name="Bader C.D."/>
            <person name="Teijaro C.N."/>
            <person name="Fluegel L."/>
            <person name="Davis C.M."/>
            <person name="Simpson J.R."/>
            <person name="Lauterbach L."/>
            <person name="Steele A.D."/>
            <person name="Gui C."/>
            <person name="Meng S."/>
            <person name="Li G."/>
            <person name="Viehrig K."/>
            <person name="Ye F."/>
            <person name="Su P."/>
            <person name="Kiefer A.F."/>
            <person name="Nichols A."/>
            <person name="Cepeda A.J."/>
            <person name="Yan W."/>
            <person name="Fan B."/>
            <person name="Jiang Y."/>
            <person name="Adhikari A."/>
            <person name="Zheng C.-J."/>
            <person name="Schuster L."/>
            <person name="Cowan T.M."/>
            <person name="Smanski M.J."/>
            <person name="Chevrette M.G."/>
            <person name="De Carvalho L.P.S."/>
            <person name="Shen B."/>
        </authorList>
    </citation>
    <scope>NUCLEOTIDE SEQUENCE [LARGE SCALE GENOMIC DNA]</scope>
    <source>
        <strain evidence="3 4">NPDC038104</strain>
    </source>
</reference>
<keyword evidence="4" id="KW-1185">Reference proteome</keyword>
<evidence type="ECO:0000256" key="1">
    <source>
        <dbReference type="ARBA" id="ARBA00022801"/>
    </source>
</evidence>
<evidence type="ECO:0000313" key="3">
    <source>
        <dbReference type="EMBL" id="MEU3554683.1"/>
    </source>
</evidence>
<dbReference type="SMART" id="SM00331">
    <property type="entry name" value="PP2C_SIG"/>
    <property type="match status" value="1"/>
</dbReference>
<dbReference type="SUPFAM" id="SSF81606">
    <property type="entry name" value="PP2C-like"/>
    <property type="match status" value="1"/>
</dbReference>
<name>A0ABV2YG30_9ACTN</name>